<dbReference type="RefSeq" id="WP_144076373.1">
    <property type="nucleotide sequence ID" value="NZ_CP076129.1"/>
</dbReference>
<dbReference type="EMBL" id="CP076129">
    <property type="protein sequence ID" value="QWG09706.1"/>
    <property type="molecule type" value="Genomic_DNA"/>
</dbReference>
<dbReference type="Proteomes" id="UP000682802">
    <property type="component" value="Chromosome 2"/>
</dbReference>
<keyword evidence="1" id="KW-1133">Transmembrane helix</keyword>
<keyword evidence="1" id="KW-0812">Transmembrane</keyword>
<gene>
    <name evidence="2" type="ORF">KM029_24205</name>
</gene>
<accession>A0ABX8H1D1</accession>
<reference evidence="2 3" key="1">
    <citation type="submission" date="2021-05" db="EMBL/GenBank/DDBJ databases">
        <title>Comparative genomic studies on the polysaccharide-degrading batcterial strains of the Flammeovirga genus.</title>
        <authorList>
            <person name="Zewei F."/>
            <person name="Zheng Z."/>
            <person name="Yu L."/>
            <person name="Ruyue G."/>
            <person name="Yanhong M."/>
            <person name="Yuanyuan C."/>
            <person name="Jingyan G."/>
            <person name="Wenjun H."/>
        </authorList>
    </citation>
    <scope>NUCLEOTIDE SEQUENCE [LARGE SCALE GENOMIC DNA]</scope>
    <source>
        <strain evidence="2 3">YS10</strain>
    </source>
</reference>
<organism evidence="2 3">
    <name type="scientific">Flammeovirga kamogawensis</name>
    <dbReference type="NCBI Taxonomy" id="373891"/>
    <lineage>
        <taxon>Bacteria</taxon>
        <taxon>Pseudomonadati</taxon>
        <taxon>Bacteroidota</taxon>
        <taxon>Cytophagia</taxon>
        <taxon>Cytophagales</taxon>
        <taxon>Flammeovirgaceae</taxon>
        <taxon>Flammeovirga</taxon>
    </lineage>
</organism>
<proteinExistence type="predicted"/>
<evidence type="ECO:0000313" key="2">
    <source>
        <dbReference type="EMBL" id="QWG09706.1"/>
    </source>
</evidence>
<evidence type="ECO:0000313" key="3">
    <source>
        <dbReference type="Proteomes" id="UP000682802"/>
    </source>
</evidence>
<name>A0ABX8H1D1_9BACT</name>
<keyword evidence="3" id="KW-1185">Reference proteome</keyword>
<feature type="transmembrane region" description="Helical" evidence="1">
    <location>
        <begin position="6"/>
        <end position="25"/>
    </location>
</feature>
<sequence length="69" mass="8091">MKEVNYFYLGFFSLLLLLSTIMICGMKHEDKKENYCIEKVQAVPIQFSKTTGIIPSPEKPFRRYLRNGN</sequence>
<protein>
    <submittedName>
        <fullName evidence="2">Uncharacterized protein</fullName>
    </submittedName>
</protein>
<keyword evidence="1" id="KW-0472">Membrane</keyword>
<evidence type="ECO:0000256" key="1">
    <source>
        <dbReference type="SAM" id="Phobius"/>
    </source>
</evidence>